<evidence type="ECO:0000256" key="1">
    <source>
        <dbReference type="SAM" id="MobiDB-lite"/>
    </source>
</evidence>
<reference evidence="2 3" key="1">
    <citation type="submission" date="2019-03" db="EMBL/GenBank/DDBJ databases">
        <title>First draft genome of Liparis tanakae, snailfish: a comprehensive survey of snailfish specific genes.</title>
        <authorList>
            <person name="Kim W."/>
            <person name="Song I."/>
            <person name="Jeong J.-H."/>
            <person name="Kim D."/>
            <person name="Kim S."/>
            <person name="Ryu S."/>
            <person name="Song J.Y."/>
            <person name="Lee S.K."/>
        </authorList>
    </citation>
    <scope>NUCLEOTIDE SEQUENCE [LARGE SCALE GENOMIC DNA]</scope>
    <source>
        <tissue evidence="2">Muscle</tissue>
    </source>
</reference>
<gene>
    <name evidence="2" type="ORF">EYF80_024713</name>
</gene>
<dbReference type="Proteomes" id="UP000314294">
    <property type="component" value="Unassembled WGS sequence"/>
</dbReference>
<protein>
    <submittedName>
        <fullName evidence="2">Uncharacterized protein</fullName>
    </submittedName>
</protein>
<keyword evidence="3" id="KW-1185">Reference proteome</keyword>
<comment type="caution">
    <text evidence="2">The sequence shown here is derived from an EMBL/GenBank/DDBJ whole genome shotgun (WGS) entry which is preliminary data.</text>
</comment>
<name>A0A4Z2HJJ2_9TELE</name>
<evidence type="ECO:0000313" key="3">
    <source>
        <dbReference type="Proteomes" id="UP000314294"/>
    </source>
</evidence>
<accession>A0A4Z2HJJ2</accession>
<evidence type="ECO:0000313" key="2">
    <source>
        <dbReference type="EMBL" id="TNN65104.1"/>
    </source>
</evidence>
<sequence length="81" mass="8831">MRATETAGPEAEEEVCRKSALRLQVHNRKARSASGPPYRRSLRSLYEVGLAHCLSETCVSSGSRLLPPMPGHAASRTQRGL</sequence>
<feature type="region of interest" description="Disordered" evidence="1">
    <location>
        <begin position="62"/>
        <end position="81"/>
    </location>
</feature>
<dbReference type="AlphaFoldDB" id="A0A4Z2HJJ2"/>
<dbReference type="EMBL" id="SRLO01000241">
    <property type="protein sequence ID" value="TNN65104.1"/>
    <property type="molecule type" value="Genomic_DNA"/>
</dbReference>
<organism evidence="2 3">
    <name type="scientific">Liparis tanakae</name>
    <name type="common">Tanaka's snailfish</name>
    <dbReference type="NCBI Taxonomy" id="230148"/>
    <lineage>
        <taxon>Eukaryota</taxon>
        <taxon>Metazoa</taxon>
        <taxon>Chordata</taxon>
        <taxon>Craniata</taxon>
        <taxon>Vertebrata</taxon>
        <taxon>Euteleostomi</taxon>
        <taxon>Actinopterygii</taxon>
        <taxon>Neopterygii</taxon>
        <taxon>Teleostei</taxon>
        <taxon>Neoteleostei</taxon>
        <taxon>Acanthomorphata</taxon>
        <taxon>Eupercaria</taxon>
        <taxon>Perciformes</taxon>
        <taxon>Cottioidei</taxon>
        <taxon>Cottales</taxon>
        <taxon>Liparidae</taxon>
        <taxon>Liparis</taxon>
    </lineage>
</organism>
<proteinExistence type="predicted"/>